<protein>
    <submittedName>
        <fullName evidence="2">Uncharacterized protein</fullName>
    </submittedName>
</protein>
<dbReference type="Proteomes" id="UP000265703">
    <property type="component" value="Unassembled WGS sequence"/>
</dbReference>
<feature type="compositionally biased region" description="Low complexity" evidence="1">
    <location>
        <begin position="1"/>
        <end position="20"/>
    </location>
</feature>
<comment type="caution">
    <text evidence="2">The sequence shown here is derived from an EMBL/GenBank/DDBJ whole genome shotgun (WGS) entry which is preliminary data.</text>
</comment>
<dbReference type="AlphaFoldDB" id="A0A397SSQ8"/>
<evidence type="ECO:0000313" key="3">
    <source>
        <dbReference type="Proteomes" id="UP000265703"/>
    </source>
</evidence>
<accession>A0A397SSQ8</accession>
<name>A0A397SSQ8_9GLOM</name>
<organism evidence="2 3">
    <name type="scientific">Glomus cerebriforme</name>
    <dbReference type="NCBI Taxonomy" id="658196"/>
    <lineage>
        <taxon>Eukaryota</taxon>
        <taxon>Fungi</taxon>
        <taxon>Fungi incertae sedis</taxon>
        <taxon>Mucoromycota</taxon>
        <taxon>Glomeromycotina</taxon>
        <taxon>Glomeromycetes</taxon>
        <taxon>Glomerales</taxon>
        <taxon>Glomeraceae</taxon>
        <taxon>Glomus</taxon>
    </lineage>
</organism>
<feature type="region of interest" description="Disordered" evidence="1">
    <location>
        <begin position="1"/>
        <end position="61"/>
    </location>
</feature>
<dbReference type="EMBL" id="QKYT01000398">
    <property type="protein sequence ID" value="RIA85901.1"/>
    <property type="molecule type" value="Genomic_DNA"/>
</dbReference>
<sequence>MAWPSSSSQSSNISLNVGSSHNEMTSIDSFQIRAKKKAQTSQIRQQRRAAIKHEEAEAAYP</sequence>
<gene>
    <name evidence="2" type="ORF">C1645_830130</name>
</gene>
<evidence type="ECO:0000313" key="2">
    <source>
        <dbReference type="EMBL" id="RIA85901.1"/>
    </source>
</evidence>
<feature type="compositionally biased region" description="Basic and acidic residues" evidence="1">
    <location>
        <begin position="51"/>
        <end position="61"/>
    </location>
</feature>
<keyword evidence="3" id="KW-1185">Reference proteome</keyword>
<proteinExistence type="predicted"/>
<reference evidence="2 3" key="1">
    <citation type="submission" date="2018-06" db="EMBL/GenBank/DDBJ databases">
        <title>Comparative genomics reveals the genomic features of Rhizophagus irregularis, R. cerebriforme, R. diaphanum and Gigaspora rosea, and their symbiotic lifestyle signature.</title>
        <authorList>
            <person name="Morin E."/>
            <person name="San Clemente H."/>
            <person name="Chen E.C.H."/>
            <person name="De La Providencia I."/>
            <person name="Hainaut M."/>
            <person name="Kuo A."/>
            <person name="Kohler A."/>
            <person name="Murat C."/>
            <person name="Tang N."/>
            <person name="Roy S."/>
            <person name="Loubradou J."/>
            <person name="Henrissat B."/>
            <person name="Grigoriev I.V."/>
            <person name="Corradi N."/>
            <person name="Roux C."/>
            <person name="Martin F.M."/>
        </authorList>
    </citation>
    <scope>NUCLEOTIDE SEQUENCE [LARGE SCALE GENOMIC DNA]</scope>
    <source>
        <strain evidence="2 3">DAOM 227022</strain>
    </source>
</reference>
<evidence type="ECO:0000256" key="1">
    <source>
        <dbReference type="SAM" id="MobiDB-lite"/>
    </source>
</evidence>